<keyword evidence="3" id="KW-1185">Reference proteome</keyword>
<dbReference type="AlphaFoldDB" id="A0A9P4UK51"/>
<gene>
    <name evidence="2" type="ORF">P171DRAFT_16287</name>
</gene>
<sequence>MSRDNTPFSEAGQDGYLPVYGQRDEQFGGRNDFLDDEDTPTFSSTFDRDVLDDLGLGLHDGGIAPANSRAESGTATPVDGHSPEIDFRGYSFGQNLRDPHAYPVPGELDRGTDPYPPYLHTPHALHHKTDERPLLYISGTNNNTDYAPSMVQNFNRAHPPHRRSWSQNDIERLPNLAPQPYPPGVRHPPPHSHQHAQTTENPTFVRICETRHSRPPARISSDGKHPGRYTHSQTRAGHNGRTNPPTSMPVGIGVPLTSANQPVPTSGNVQLTGPKLVHMSQAEQRKTSQKIIEVGAMAVLNMVFAHGKVENIDPRLFLMGYEGRTREKSSAPSPEPVGERDEPRKKMLEDLMKMERLLKEGGDGEEEKKALRGCEIIREVLGKMGGRGNERHGVNVCLGE</sequence>
<evidence type="ECO:0000313" key="2">
    <source>
        <dbReference type="EMBL" id="KAF2452002.1"/>
    </source>
</evidence>
<dbReference type="OrthoDB" id="3794317at2759"/>
<reference evidence="2" key="1">
    <citation type="journal article" date="2020" name="Stud. Mycol.">
        <title>101 Dothideomycetes genomes: a test case for predicting lifestyles and emergence of pathogens.</title>
        <authorList>
            <person name="Haridas S."/>
            <person name="Albert R."/>
            <person name="Binder M."/>
            <person name="Bloem J."/>
            <person name="Labutti K."/>
            <person name="Salamov A."/>
            <person name="Andreopoulos B."/>
            <person name="Baker S."/>
            <person name="Barry K."/>
            <person name="Bills G."/>
            <person name="Bluhm B."/>
            <person name="Cannon C."/>
            <person name="Castanera R."/>
            <person name="Culley D."/>
            <person name="Daum C."/>
            <person name="Ezra D."/>
            <person name="Gonzalez J."/>
            <person name="Henrissat B."/>
            <person name="Kuo A."/>
            <person name="Liang C."/>
            <person name="Lipzen A."/>
            <person name="Lutzoni F."/>
            <person name="Magnuson J."/>
            <person name="Mondo S."/>
            <person name="Nolan M."/>
            <person name="Ohm R."/>
            <person name="Pangilinan J."/>
            <person name="Park H.-J."/>
            <person name="Ramirez L."/>
            <person name="Alfaro M."/>
            <person name="Sun H."/>
            <person name="Tritt A."/>
            <person name="Yoshinaga Y."/>
            <person name="Zwiers L.-H."/>
            <person name="Turgeon B."/>
            <person name="Goodwin S."/>
            <person name="Spatafora J."/>
            <person name="Crous P."/>
            <person name="Grigoriev I."/>
        </authorList>
    </citation>
    <scope>NUCLEOTIDE SEQUENCE</scope>
    <source>
        <strain evidence="2">CBS 690.94</strain>
    </source>
</reference>
<feature type="region of interest" description="Disordered" evidence="1">
    <location>
        <begin position="179"/>
        <end position="201"/>
    </location>
</feature>
<dbReference type="Proteomes" id="UP000799764">
    <property type="component" value="Unassembled WGS sequence"/>
</dbReference>
<dbReference type="EMBL" id="MU001492">
    <property type="protein sequence ID" value="KAF2452002.1"/>
    <property type="molecule type" value="Genomic_DNA"/>
</dbReference>
<feature type="compositionally biased region" description="Polar residues" evidence="1">
    <location>
        <begin position="230"/>
        <end position="244"/>
    </location>
</feature>
<feature type="region of interest" description="Disordered" evidence="1">
    <location>
        <begin position="324"/>
        <end position="345"/>
    </location>
</feature>
<protein>
    <submittedName>
        <fullName evidence="2">Uncharacterized protein</fullName>
    </submittedName>
</protein>
<evidence type="ECO:0000256" key="1">
    <source>
        <dbReference type="SAM" id="MobiDB-lite"/>
    </source>
</evidence>
<organism evidence="2 3">
    <name type="scientific">Karstenula rhodostoma CBS 690.94</name>
    <dbReference type="NCBI Taxonomy" id="1392251"/>
    <lineage>
        <taxon>Eukaryota</taxon>
        <taxon>Fungi</taxon>
        <taxon>Dikarya</taxon>
        <taxon>Ascomycota</taxon>
        <taxon>Pezizomycotina</taxon>
        <taxon>Dothideomycetes</taxon>
        <taxon>Pleosporomycetidae</taxon>
        <taxon>Pleosporales</taxon>
        <taxon>Massarineae</taxon>
        <taxon>Didymosphaeriaceae</taxon>
        <taxon>Karstenula</taxon>
    </lineage>
</organism>
<evidence type="ECO:0000313" key="3">
    <source>
        <dbReference type="Proteomes" id="UP000799764"/>
    </source>
</evidence>
<name>A0A9P4UK51_9PLEO</name>
<proteinExistence type="predicted"/>
<feature type="region of interest" description="Disordered" evidence="1">
    <location>
        <begin position="214"/>
        <end position="244"/>
    </location>
</feature>
<comment type="caution">
    <text evidence="2">The sequence shown here is derived from an EMBL/GenBank/DDBJ whole genome shotgun (WGS) entry which is preliminary data.</text>
</comment>
<feature type="region of interest" description="Disordered" evidence="1">
    <location>
        <begin position="1"/>
        <end position="36"/>
    </location>
</feature>
<accession>A0A9P4UK51</accession>